<dbReference type="AlphaFoldDB" id="A0A3E1QE06"/>
<dbReference type="Proteomes" id="UP000261082">
    <property type="component" value="Unassembled WGS sequence"/>
</dbReference>
<feature type="transmembrane region" description="Helical" evidence="5">
    <location>
        <begin position="32"/>
        <end position="50"/>
    </location>
</feature>
<keyword evidence="7" id="KW-1185">Reference proteome</keyword>
<dbReference type="RefSeq" id="WP_117159447.1">
    <property type="nucleotide sequence ID" value="NZ_QVID01000001.1"/>
</dbReference>
<keyword evidence="2 5" id="KW-0812">Transmembrane</keyword>
<comment type="subcellular location">
    <subcellularLocation>
        <location evidence="1">Membrane</location>
        <topology evidence="1">Multi-pass membrane protein</topology>
    </subcellularLocation>
</comment>
<dbReference type="OrthoDB" id="1446062at2"/>
<evidence type="ECO:0000256" key="3">
    <source>
        <dbReference type="ARBA" id="ARBA00022989"/>
    </source>
</evidence>
<evidence type="ECO:0000256" key="2">
    <source>
        <dbReference type="ARBA" id="ARBA00022692"/>
    </source>
</evidence>
<keyword evidence="3 5" id="KW-1133">Transmembrane helix</keyword>
<keyword evidence="4 5" id="KW-0472">Membrane</keyword>
<proteinExistence type="predicted"/>
<name>A0A3E1QE06_9FLAO</name>
<dbReference type="EMBL" id="QVID01000001">
    <property type="protein sequence ID" value="RFN60388.1"/>
    <property type="molecule type" value="Genomic_DNA"/>
</dbReference>
<evidence type="ECO:0000313" key="7">
    <source>
        <dbReference type="Proteomes" id="UP000261082"/>
    </source>
</evidence>
<dbReference type="InterPro" id="IPR019109">
    <property type="entry name" value="MamF_MmsF"/>
</dbReference>
<dbReference type="Pfam" id="PF09685">
    <property type="entry name" value="MamF_MmsF"/>
    <property type="match status" value="1"/>
</dbReference>
<sequence>MEVINPTPQQAEYTTAKRTDNQLLVITHVSQLLTYVTGFGGLIVPLILWLTQRDKVVGMDEHGKAIVNFQLTLILLTIISIPAILLLGLGILMLIFIGIVAFVLPIVNAVRASNNESPSLFMTIRFIS</sequence>
<evidence type="ECO:0000256" key="1">
    <source>
        <dbReference type="ARBA" id="ARBA00004141"/>
    </source>
</evidence>
<evidence type="ECO:0000256" key="4">
    <source>
        <dbReference type="ARBA" id="ARBA00023136"/>
    </source>
</evidence>
<feature type="transmembrane region" description="Helical" evidence="5">
    <location>
        <begin position="71"/>
        <end position="104"/>
    </location>
</feature>
<organism evidence="6 7">
    <name type="scientific">Marixanthomonas ophiurae</name>
    <dbReference type="NCBI Taxonomy" id="387659"/>
    <lineage>
        <taxon>Bacteria</taxon>
        <taxon>Pseudomonadati</taxon>
        <taxon>Bacteroidota</taxon>
        <taxon>Flavobacteriia</taxon>
        <taxon>Flavobacteriales</taxon>
        <taxon>Flavobacteriaceae</taxon>
        <taxon>Marixanthomonas</taxon>
    </lineage>
</organism>
<reference evidence="6 7" key="1">
    <citation type="journal article" date="2007" name="Int. J. Syst. Evol. Microbiol.">
        <title>Marixanthomonas ophiurae gen. nov., sp. nov., a marine bacterium of the family Flavobacteriaceae isolated from a deep-sea brittle star.</title>
        <authorList>
            <person name="Romanenko L.A."/>
            <person name="Uchino M."/>
            <person name="Frolova G.M."/>
            <person name="Mikhailov V.V."/>
        </authorList>
    </citation>
    <scope>NUCLEOTIDE SEQUENCE [LARGE SCALE GENOMIC DNA]</scope>
    <source>
        <strain evidence="6 7">KMM 3046</strain>
    </source>
</reference>
<protein>
    <submittedName>
        <fullName evidence="6">DUF4870 domain-containing protein</fullName>
    </submittedName>
</protein>
<accession>A0A3E1QE06</accession>
<comment type="caution">
    <text evidence="6">The sequence shown here is derived from an EMBL/GenBank/DDBJ whole genome shotgun (WGS) entry which is preliminary data.</text>
</comment>
<evidence type="ECO:0000256" key="5">
    <source>
        <dbReference type="SAM" id="Phobius"/>
    </source>
</evidence>
<evidence type="ECO:0000313" key="6">
    <source>
        <dbReference type="EMBL" id="RFN60388.1"/>
    </source>
</evidence>
<gene>
    <name evidence="6" type="ORF">DZ858_10220</name>
</gene>